<comment type="caution">
    <text evidence="7">The sequence shown here is derived from an EMBL/GenBank/DDBJ whole genome shotgun (WGS) entry which is preliminary data.</text>
</comment>
<proteinExistence type="inferred from homology"/>
<evidence type="ECO:0000256" key="3">
    <source>
        <dbReference type="ARBA" id="ARBA00022692"/>
    </source>
</evidence>
<dbReference type="AlphaFoldDB" id="A0A4Q7NUX2"/>
<evidence type="ECO:0000313" key="7">
    <source>
        <dbReference type="EMBL" id="RZS90894.1"/>
    </source>
</evidence>
<evidence type="ECO:0000256" key="5">
    <source>
        <dbReference type="ARBA" id="ARBA00023136"/>
    </source>
</evidence>
<keyword evidence="5 6" id="KW-0472">Membrane</keyword>
<keyword evidence="8" id="KW-1185">Reference proteome</keyword>
<evidence type="ECO:0000313" key="8">
    <source>
        <dbReference type="Proteomes" id="UP000293638"/>
    </source>
</evidence>
<dbReference type="GO" id="GO:0015093">
    <property type="term" value="F:ferrous iron transmembrane transporter activity"/>
    <property type="evidence" value="ECO:0007669"/>
    <property type="project" value="TreeGrafter"/>
</dbReference>
<dbReference type="Pfam" id="PF11271">
    <property type="entry name" value="PorA"/>
    <property type="match status" value="1"/>
</dbReference>
<feature type="transmembrane region" description="Helical" evidence="6">
    <location>
        <begin position="179"/>
        <end position="199"/>
    </location>
</feature>
<dbReference type="RefSeq" id="WP_165400058.1">
    <property type="nucleotide sequence ID" value="NZ_SGXD01000001.1"/>
</dbReference>
<dbReference type="EMBL" id="SGXD01000001">
    <property type="protein sequence ID" value="RZS90894.1"/>
    <property type="molecule type" value="Genomic_DNA"/>
</dbReference>
<feature type="transmembrane region" description="Helical" evidence="6">
    <location>
        <begin position="38"/>
        <end position="59"/>
    </location>
</feature>
<dbReference type="Proteomes" id="UP000293638">
    <property type="component" value="Unassembled WGS sequence"/>
</dbReference>
<comment type="similarity">
    <text evidence="2">Belongs to the oxidase-dependent Fe transporter (OFeT) (TC 9.A.10.1) family.</text>
</comment>
<organism evidence="7 8">
    <name type="scientific">Motilibacter rhizosphaerae</name>
    <dbReference type="NCBI Taxonomy" id="598652"/>
    <lineage>
        <taxon>Bacteria</taxon>
        <taxon>Bacillati</taxon>
        <taxon>Actinomycetota</taxon>
        <taxon>Actinomycetes</taxon>
        <taxon>Motilibacterales</taxon>
        <taxon>Motilibacteraceae</taxon>
        <taxon>Motilibacter</taxon>
    </lineage>
</organism>
<feature type="transmembrane region" description="Helical" evidence="6">
    <location>
        <begin position="247"/>
        <end position="264"/>
    </location>
</feature>
<dbReference type="PANTHER" id="PTHR31632">
    <property type="entry name" value="IRON TRANSPORTER FTH1"/>
    <property type="match status" value="1"/>
</dbReference>
<keyword evidence="3 6" id="KW-0812">Transmembrane</keyword>
<accession>A0A4Q7NUX2</accession>
<feature type="transmembrane region" description="Helical" evidence="6">
    <location>
        <begin position="478"/>
        <end position="501"/>
    </location>
</feature>
<sequence>MLATFVIGLREGLEAALIVGLVAAFLRRNGRLDALRWVWAGVGAAAALCVAVAVALQVVSAELPQRAQEGLETVIGVVAVVAVTWMLLWMRTHARGLKGDLESAAGAALASGSVRALVGMAFLAVLREGLETAVFLLAAFNASGSPATAGTGALLGLAAATALGWGIYRGGVRIDVGRVFRVTGVVLAVVAAGLVVTALHTAHEAGWLLAGQAQALDLSWLVRPGTVLSSLLTGVLGLQPRPTVVEVVGWVAYLVPVLLVITRPPTPQRRPVPRRALGLAAAALAVLALAGAGAARLAAPASPSAQPGPTTLAGTDATVWSSGTLRHDVAAPALPVPPRPEGLRRTGTAERAGVTTDVWTGTVPSAAADGLPRTLTLTDLQAVGGGRLPLGLSVRAGQAVPVTYAAASTVTYWVEPRTGDVVDVAQTVRVTASSGTSALGTVLDRSLSAPAAERDAAAARARHDLATLDRADLLGSSLPLALVLLAAAAAGTAGLLLAPLLRRRSERVPDPVTA</sequence>
<keyword evidence="4 6" id="KW-1133">Transmembrane helix</keyword>
<feature type="transmembrane region" description="Helical" evidence="6">
    <location>
        <begin position="101"/>
        <end position="126"/>
    </location>
</feature>
<evidence type="ECO:0000256" key="6">
    <source>
        <dbReference type="SAM" id="Phobius"/>
    </source>
</evidence>
<evidence type="ECO:0000256" key="4">
    <source>
        <dbReference type="ARBA" id="ARBA00022989"/>
    </source>
</evidence>
<feature type="transmembrane region" description="Helical" evidence="6">
    <location>
        <begin position="276"/>
        <end position="299"/>
    </location>
</feature>
<dbReference type="NCBIfam" id="NF041756">
    <property type="entry name" value="EfeU"/>
    <property type="match status" value="1"/>
</dbReference>
<dbReference type="PANTHER" id="PTHR31632:SF2">
    <property type="entry name" value="PLASMA MEMBRANE IRON PERMEASE"/>
    <property type="match status" value="1"/>
</dbReference>
<gene>
    <name evidence="7" type="ORF">EV189_0124</name>
</gene>
<reference evidence="7 8" key="1">
    <citation type="submission" date="2019-02" db="EMBL/GenBank/DDBJ databases">
        <title>Genomic Encyclopedia of Type Strains, Phase IV (KMG-IV): sequencing the most valuable type-strain genomes for metagenomic binning, comparative biology and taxonomic classification.</title>
        <authorList>
            <person name="Goeker M."/>
        </authorList>
    </citation>
    <scope>NUCLEOTIDE SEQUENCE [LARGE SCALE GENOMIC DNA]</scope>
    <source>
        <strain evidence="7 8">DSM 45622</strain>
    </source>
</reference>
<name>A0A4Q7NUX2_9ACTN</name>
<evidence type="ECO:0000256" key="2">
    <source>
        <dbReference type="ARBA" id="ARBA00008333"/>
    </source>
</evidence>
<dbReference type="GO" id="GO:0033573">
    <property type="term" value="C:high-affinity iron permease complex"/>
    <property type="evidence" value="ECO:0007669"/>
    <property type="project" value="InterPro"/>
</dbReference>
<comment type="subcellular location">
    <subcellularLocation>
        <location evidence="1">Membrane</location>
        <topology evidence="1">Multi-pass membrane protein</topology>
    </subcellularLocation>
</comment>
<feature type="transmembrane region" description="Helical" evidence="6">
    <location>
        <begin position="71"/>
        <end position="89"/>
    </location>
</feature>
<evidence type="ECO:0000256" key="1">
    <source>
        <dbReference type="ARBA" id="ARBA00004141"/>
    </source>
</evidence>
<protein>
    <submittedName>
        <fullName evidence="7">High-affinity iron transporter</fullName>
    </submittedName>
</protein>
<dbReference type="InterPro" id="IPR021424">
    <property type="entry name" value="PorA"/>
</dbReference>
<feature type="transmembrane region" description="Helical" evidence="6">
    <location>
        <begin position="146"/>
        <end position="167"/>
    </location>
</feature>
<dbReference type="InterPro" id="IPR004923">
    <property type="entry name" value="FTR1/Fip1/EfeU"/>
</dbReference>
<dbReference type="Pfam" id="PF03239">
    <property type="entry name" value="FTR1"/>
    <property type="match status" value="1"/>
</dbReference>